<dbReference type="InterPro" id="IPR006553">
    <property type="entry name" value="Leu-rich_rpt_Cys-con_subtyp"/>
</dbReference>
<gene>
    <name evidence="2" type="ORF">AKO1_001496</name>
</gene>
<dbReference type="Gene3D" id="3.80.10.10">
    <property type="entry name" value="Ribonuclease Inhibitor"/>
    <property type="match status" value="2"/>
</dbReference>
<dbReference type="Proteomes" id="UP001431209">
    <property type="component" value="Unassembled WGS sequence"/>
</dbReference>
<protein>
    <submittedName>
        <fullName evidence="2">Nucleotide-binding oligomerization domain-containing protein Nod1</fullName>
    </submittedName>
</protein>
<name>A0AAW2YLT2_9EUKA</name>
<dbReference type="EMBL" id="JAOPGA020000327">
    <property type="protein sequence ID" value="KAL0478202.1"/>
    <property type="molecule type" value="Genomic_DNA"/>
</dbReference>
<dbReference type="GO" id="GO:0019005">
    <property type="term" value="C:SCF ubiquitin ligase complex"/>
    <property type="evidence" value="ECO:0007669"/>
    <property type="project" value="TreeGrafter"/>
</dbReference>
<feature type="compositionally biased region" description="Basic and acidic residues" evidence="1">
    <location>
        <begin position="1"/>
        <end position="21"/>
    </location>
</feature>
<proteinExistence type="predicted"/>
<dbReference type="GO" id="GO:0031146">
    <property type="term" value="P:SCF-dependent proteasomal ubiquitin-dependent protein catabolic process"/>
    <property type="evidence" value="ECO:0007669"/>
    <property type="project" value="TreeGrafter"/>
</dbReference>
<dbReference type="SMART" id="SM00367">
    <property type="entry name" value="LRR_CC"/>
    <property type="match status" value="4"/>
</dbReference>
<evidence type="ECO:0000313" key="3">
    <source>
        <dbReference type="Proteomes" id="UP001431209"/>
    </source>
</evidence>
<dbReference type="Pfam" id="PF13516">
    <property type="entry name" value="LRR_6"/>
    <property type="match status" value="4"/>
</dbReference>
<dbReference type="SUPFAM" id="SSF52047">
    <property type="entry name" value="RNI-like"/>
    <property type="match status" value="2"/>
</dbReference>
<dbReference type="InterPro" id="IPR032675">
    <property type="entry name" value="LRR_dom_sf"/>
</dbReference>
<organism evidence="2 3">
    <name type="scientific">Acrasis kona</name>
    <dbReference type="NCBI Taxonomy" id="1008807"/>
    <lineage>
        <taxon>Eukaryota</taxon>
        <taxon>Discoba</taxon>
        <taxon>Heterolobosea</taxon>
        <taxon>Tetramitia</taxon>
        <taxon>Eutetramitia</taxon>
        <taxon>Acrasidae</taxon>
        <taxon>Acrasis</taxon>
    </lineage>
</organism>
<feature type="region of interest" description="Disordered" evidence="1">
    <location>
        <begin position="1"/>
        <end position="23"/>
    </location>
</feature>
<dbReference type="PANTHER" id="PTHR13318">
    <property type="entry name" value="PARTNER OF PAIRED, ISOFORM B-RELATED"/>
    <property type="match status" value="1"/>
</dbReference>
<sequence length="656" mass="74822">MKRSREYSDDQDDDTSKKTKLDPLIVEEESKPLEVKQDLSDKHIHVDRTKFFDDEIQNIEFEKTFSIIQVDDEALKAQDLRIQELEDNKRRYLEYKTLVQAQKPRISHRDLPIDIIFLVLEFYELPLQRYYHWFGKAAEKLSRRQVPLELATCLSKMFYGFFLDDPQRNVQMVFSNIEMQGHEHGRYLPTIKRNTNTEGRELQRIIELCLPTEGTRSLGFKSYSVNLSQCSPKLLTRFTSLTSLDLHGFTITGEQLGNIFSNCTQLKYVNIKSIHSSTCNISKALEQVVEYDLKKLDLGDESIDDEKFKNIVSKLPHLTELCIQNASKISSQTLISHLPLLTNLKTLTLEHCTNIDNATPSSTATLLLSPSIKQINIRHCLPSQTLLLNQMFSSYNNLKSVVMDGRLMGNTANGLQHLQTCTHLTKLRIDNAFSIPDSSFLKLAANQSIRVLEMEPISSRMYAILFNQTNLCKNLISLKISKANCDLKAIKMIADNCKMLKVLHLGDSLLTNDECVISLLQSCTDLTELSLQRCSITDKSAKILFSSNTLTTLDLTSNKVTDESVALLKFNWTLTDLNISGNDIMNRGMKVMMLENDTLKKLNVAYNKISAKGMRHVFKNMSLTSLTFSSKDSIPNELIQEILEKCSHIQHINVLN</sequence>
<keyword evidence="3" id="KW-1185">Reference proteome</keyword>
<comment type="caution">
    <text evidence="2">The sequence shown here is derived from an EMBL/GenBank/DDBJ whole genome shotgun (WGS) entry which is preliminary data.</text>
</comment>
<evidence type="ECO:0000313" key="2">
    <source>
        <dbReference type="EMBL" id="KAL0478202.1"/>
    </source>
</evidence>
<accession>A0AAW2YLT2</accession>
<reference evidence="2 3" key="1">
    <citation type="submission" date="2024-03" db="EMBL/GenBank/DDBJ databases">
        <title>The Acrasis kona genome and developmental transcriptomes reveal deep origins of eukaryotic multicellular pathways.</title>
        <authorList>
            <person name="Sheikh S."/>
            <person name="Fu C.-J."/>
            <person name="Brown M.W."/>
            <person name="Baldauf S.L."/>
        </authorList>
    </citation>
    <scope>NUCLEOTIDE SEQUENCE [LARGE SCALE GENOMIC DNA]</scope>
    <source>
        <strain evidence="2 3">ATCC MYA-3509</strain>
    </source>
</reference>
<dbReference type="InterPro" id="IPR001611">
    <property type="entry name" value="Leu-rich_rpt"/>
</dbReference>
<evidence type="ECO:0000256" key="1">
    <source>
        <dbReference type="SAM" id="MobiDB-lite"/>
    </source>
</evidence>
<dbReference type="AlphaFoldDB" id="A0AAW2YLT2"/>